<sequence length="186" mass="20885">MKQTLRLPEQELLNSLLHYDPESGSLTFKTRTPDMFTGESAGRSPETRCSVFNARHAGKIAGGLNRGYMCLSFEGITYKVHRLIWMMVYGTEPTTIDHINRNRSDNRIANLREVSPSENSLNKGKQSNNKSGVIGVYSRSGKWRSEITVNRVVMHLGTFSTKDEAERARLAAEANLTVKRFEGMAS</sequence>
<dbReference type="Gene3D" id="3.30.730.10">
    <property type="entry name" value="AP2/ERF domain"/>
    <property type="match status" value="1"/>
</dbReference>
<dbReference type="InterPro" id="IPR044925">
    <property type="entry name" value="His-Me_finger_sf"/>
</dbReference>
<comment type="caution">
    <text evidence="2">The sequence shown here is derived from an EMBL/GenBank/DDBJ whole genome shotgun (WGS) entry which is preliminary data.</text>
</comment>
<dbReference type="EMBL" id="JAVLSF010000036">
    <property type="protein sequence ID" value="MDR9777252.1"/>
    <property type="molecule type" value="Genomic_DNA"/>
</dbReference>
<dbReference type="RefSeq" id="WP_310865812.1">
    <property type="nucleotide sequence ID" value="NZ_JAVLSF010000036.1"/>
</dbReference>
<evidence type="ECO:0000259" key="1">
    <source>
        <dbReference type="Pfam" id="PF13392"/>
    </source>
</evidence>
<dbReference type="Proteomes" id="UP001268610">
    <property type="component" value="Unassembled WGS sequence"/>
</dbReference>
<dbReference type="GO" id="GO:0003700">
    <property type="term" value="F:DNA-binding transcription factor activity"/>
    <property type="evidence" value="ECO:0007669"/>
    <property type="project" value="InterPro"/>
</dbReference>
<gene>
    <name evidence="2" type="ORF">RJJ65_32355</name>
</gene>
<dbReference type="EC" id="3.1.-.-" evidence="2"/>
<keyword evidence="2" id="KW-0255">Endonuclease</keyword>
<name>A0AAJ2H166_9HYPH</name>
<dbReference type="AlphaFoldDB" id="A0AAJ2H166"/>
<dbReference type="SUPFAM" id="SSF54060">
    <property type="entry name" value="His-Me finger endonucleases"/>
    <property type="match status" value="1"/>
</dbReference>
<organism evidence="2 3">
    <name type="scientific">Rhizobium hidalgonense</name>
    <dbReference type="NCBI Taxonomy" id="1538159"/>
    <lineage>
        <taxon>Bacteria</taxon>
        <taxon>Pseudomonadati</taxon>
        <taxon>Pseudomonadota</taxon>
        <taxon>Alphaproteobacteria</taxon>
        <taxon>Hyphomicrobiales</taxon>
        <taxon>Rhizobiaceae</taxon>
        <taxon>Rhizobium/Agrobacterium group</taxon>
        <taxon>Rhizobium</taxon>
    </lineage>
</organism>
<protein>
    <submittedName>
        <fullName evidence="2">HNH endonuclease signature motif containing protein</fullName>
        <ecNumber evidence="2">3.1.-.-</ecNumber>
    </submittedName>
</protein>
<dbReference type="GO" id="GO:0016787">
    <property type="term" value="F:hydrolase activity"/>
    <property type="evidence" value="ECO:0007669"/>
    <property type="project" value="UniProtKB-KW"/>
</dbReference>
<dbReference type="Gene3D" id="3.90.75.20">
    <property type="match status" value="1"/>
</dbReference>
<dbReference type="GO" id="GO:0003677">
    <property type="term" value="F:DNA binding"/>
    <property type="evidence" value="ECO:0007669"/>
    <property type="project" value="InterPro"/>
</dbReference>
<reference evidence="2" key="1">
    <citation type="submission" date="2023-04" db="EMBL/GenBank/DDBJ databases">
        <title>Genomic characterization of faba bean (Vicia faba) microsymbionts in Mexican soils.</title>
        <authorList>
            <person name="Rivera Orduna F.N."/>
            <person name="Guevara-Luna J."/>
            <person name="Yan J."/>
            <person name="Arroyo-Herrera I."/>
            <person name="Li Y."/>
            <person name="Vasquez-Murrieta M.S."/>
            <person name="Wang E.T."/>
        </authorList>
    </citation>
    <scope>NUCLEOTIDE SEQUENCE</scope>
    <source>
        <strain evidence="2">CH26</strain>
    </source>
</reference>
<evidence type="ECO:0000313" key="2">
    <source>
        <dbReference type="EMBL" id="MDR9777252.1"/>
    </source>
</evidence>
<dbReference type="InterPro" id="IPR016177">
    <property type="entry name" value="DNA-bd_dom_sf"/>
</dbReference>
<dbReference type="InterPro" id="IPR003615">
    <property type="entry name" value="HNH_nuc"/>
</dbReference>
<dbReference type="GO" id="GO:0004519">
    <property type="term" value="F:endonuclease activity"/>
    <property type="evidence" value="ECO:0007669"/>
    <property type="project" value="UniProtKB-KW"/>
</dbReference>
<dbReference type="SUPFAM" id="SSF54171">
    <property type="entry name" value="DNA-binding domain"/>
    <property type="match status" value="1"/>
</dbReference>
<keyword evidence="2" id="KW-0378">Hydrolase</keyword>
<dbReference type="InterPro" id="IPR036955">
    <property type="entry name" value="AP2/ERF_dom_sf"/>
</dbReference>
<proteinExistence type="predicted"/>
<evidence type="ECO:0000313" key="3">
    <source>
        <dbReference type="Proteomes" id="UP001268610"/>
    </source>
</evidence>
<dbReference type="Pfam" id="PF13392">
    <property type="entry name" value="HNH_3"/>
    <property type="match status" value="1"/>
</dbReference>
<keyword evidence="2" id="KW-0540">Nuclease</keyword>
<feature type="domain" description="HNH nuclease" evidence="1">
    <location>
        <begin position="78"/>
        <end position="120"/>
    </location>
</feature>
<accession>A0AAJ2H166</accession>